<protein>
    <submittedName>
        <fullName evidence="2">Uncharacterized protein</fullName>
    </submittedName>
</protein>
<proteinExistence type="predicted"/>
<accession>A0AA35LAF4</accession>
<dbReference type="Proteomes" id="UP001178461">
    <property type="component" value="Chromosome 14"/>
</dbReference>
<name>A0AA35LAF4_9SAUR</name>
<evidence type="ECO:0000313" key="2">
    <source>
        <dbReference type="EMBL" id="CAI5792544.1"/>
    </source>
</evidence>
<evidence type="ECO:0000313" key="3">
    <source>
        <dbReference type="Proteomes" id="UP001178461"/>
    </source>
</evidence>
<keyword evidence="3" id="KW-1185">Reference proteome</keyword>
<reference evidence="2" key="1">
    <citation type="submission" date="2022-12" db="EMBL/GenBank/DDBJ databases">
        <authorList>
            <person name="Alioto T."/>
            <person name="Alioto T."/>
            <person name="Gomez Garrido J."/>
        </authorList>
    </citation>
    <scope>NUCLEOTIDE SEQUENCE</scope>
</reference>
<gene>
    <name evidence="2" type="ORF">PODLI_1B035970</name>
</gene>
<sequence length="74" mass="8707">MDTQRQQPLFFYCPFGSRETSSLHLRTYASCSELKEVRTCLFPREGAEARPLPPRRGRRNQKEQQSEQLRSFAT</sequence>
<organism evidence="2 3">
    <name type="scientific">Podarcis lilfordi</name>
    <name type="common">Lilford's wall lizard</name>
    <dbReference type="NCBI Taxonomy" id="74358"/>
    <lineage>
        <taxon>Eukaryota</taxon>
        <taxon>Metazoa</taxon>
        <taxon>Chordata</taxon>
        <taxon>Craniata</taxon>
        <taxon>Vertebrata</taxon>
        <taxon>Euteleostomi</taxon>
        <taxon>Lepidosauria</taxon>
        <taxon>Squamata</taxon>
        <taxon>Bifurcata</taxon>
        <taxon>Unidentata</taxon>
        <taxon>Episquamata</taxon>
        <taxon>Laterata</taxon>
        <taxon>Lacertibaenia</taxon>
        <taxon>Lacertidae</taxon>
        <taxon>Podarcis</taxon>
    </lineage>
</organism>
<dbReference type="EMBL" id="OX395139">
    <property type="protein sequence ID" value="CAI5792544.1"/>
    <property type="molecule type" value="Genomic_DNA"/>
</dbReference>
<feature type="region of interest" description="Disordered" evidence="1">
    <location>
        <begin position="45"/>
        <end position="74"/>
    </location>
</feature>
<dbReference type="AlphaFoldDB" id="A0AA35LAF4"/>
<evidence type="ECO:0000256" key="1">
    <source>
        <dbReference type="SAM" id="MobiDB-lite"/>
    </source>
</evidence>